<dbReference type="GO" id="GO:0005975">
    <property type="term" value="P:carbohydrate metabolic process"/>
    <property type="evidence" value="ECO:0007669"/>
    <property type="project" value="InterPro"/>
</dbReference>
<protein>
    <recommendedName>
        <fullName evidence="3">Glycoside hydrolase family 31 TIM barrel domain-containing protein</fullName>
    </recommendedName>
</protein>
<keyword evidence="2" id="KW-0378">Hydrolase</keyword>
<dbReference type="GO" id="GO:0004553">
    <property type="term" value="F:hydrolase activity, hydrolyzing O-glycosyl compounds"/>
    <property type="evidence" value="ECO:0007669"/>
    <property type="project" value="InterPro"/>
</dbReference>
<dbReference type="InterPro" id="IPR017853">
    <property type="entry name" value="GH"/>
</dbReference>
<dbReference type="Pfam" id="PF01055">
    <property type="entry name" value="Glyco_hydro_31_2nd"/>
    <property type="match status" value="1"/>
</dbReference>
<comment type="similarity">
    <text evidence="1 2">Belongs to the glycosyl hydrolase 31 family.</text>
</comment>
<evidence type="ECO:0000256" key="1">
    <source>
        <dbReference type="ARBA" id="ARBA00007806"/>
    </source>
</evidence>
<evidence type="ECO:0000259" key="3">
    <source>
        <dbReference type="Pfam" id="PF01055"/>
    </source>
</evidence>
<proteinExistence type="inferred from homology"/>
<gene>
    <name evidence="4" type="ORF">PDESU_06289</name>
</gene>
<dbReference type="SUPFAM" id="SSF51445">
    <property type="entry name" value="(Trans)glycosidases"/>
    <property type="match status" value="1"/>
</dbReference>
<dbReference type="Proteomes" id="UP000366872">
    <property type="component" value="Unassembled WGS sequence"/>
</dbReference>
<dbReference type="Gene3D" id="3.20.20.80">
    <property type="entry name" value="Glycosidases"/>
    <property type="match status" value="1"/>
</dbReference>
<organism evidence="4 5">
    <name type="scientific">Pontiella desulfatans</name>
    <dbReference type="NCBI Taxonomy" id="2750659"/>
    <lineage>
        <taxon>Bacteria</taxon>
        <taxon>Pseudomonadati</taxon>
        <taxon>Kiritimatiellota</taxon>
        <taxon>Kiritimatiellia</taxon>
        <taxon>Kiritimatiellales</taxon>
        <taxon>Pontiellaceae</taxon>
        <taxon>Pontiella</taxon>
    </lineage>
</organism>
<feature type="domain" description="Glycoside hydrolase family 31 TIM barrel" evidence="3">
    <location>
        <begin position="335"/>
        <end position="533"/>
    </location>
</feature>
<reference evidence="4 5" key="1">
    <citation type="submission" date="2019-04" db="EMBL/GenBank/DDBJ databases">
        <authorList>
            <person name="Van Vliet M D."/>
        </authorList>
    </citation>
    <scope>NUCLEOTIDE SEQUENCE [LARGE SCALE GENOMIC DNA]</scope>
    <source>
        <strain evidence="4 5">F1</strain>
    </source>
</reference>
<sequence length="652" mass="75271">MNIKKTDGKLEVNGDCYTLTYDAERPLHVNIMYSNGIGAEFFVASGCDRDDGIDELIELSAPTIDESGETAVLQFVGKTTLWDKVEYSFELGTEQIVYGYKVYGQGKLENVRYFEGFLKDDPAREKYFYPYFCGPGRHLAYHRPVKDFMTSSTPNFDVLYTFCVTSADKRVFGFYEDASIRVDGDRHYFGGDWLATPAPFLFMMGNKEQKNWVTLGLAVKTGEAGFMGYHYRGGEGFGLELDYYGYTEVNGEWESPKILMMEAGKNVYDALDDHTAFLAENGCMAKKDRSETPTWWKKPIFGGWGEQVYHSNRWDNYLSGDHDDWAKDNCDRFCTQAAYEEMLTTLESKGIDPTILIIDNRWFLNESHLEVDTELWPDLKGFIADQHAKDRKVILWVSPWSYCKSAKGSALPVEESMMVHEDELYSLELDTDVFYKACKRDVKKVTRYHPLPEPTLTDPNWKYVADPQNPAYIKRIKDRIKYLLSEDGLNADGFEFDYTHFIPRFRATKPVGCEHEVKWGNEALHNMIELYYYGAKEAKEDALVISHTFNPYFNDVIDMLRLQDIYTDMKSIVPQMDHRAKIAQKVAPACEIHTDQHPMPSLEAWEEYAQYQPGIGNPCLYYVTGMETTKEKITDEQWKLLGDVWKKYNDSL</sequence>
<dbReference type="InterPro" id="IPR000322">
    <property type="entry name" value="Glyco_hydro_31_TIM"/>
</dbReference>
<accession>A0A6C2UDR7</accession>
<dbReference type="RefSeq" id="WP_136083172.1">
    <property type="nucleotide sequence ID" value="NZ_CAAHFG010000005.1"/>
</dbReference>
<name>A0A6C2UDR7_PONDE</name>
<dbReference type="EMBL" id="CAAHFG010000005">
    <property type="protein sequence ID" value="VGO17687.1"/>
    <property type="molecule type" value="Genomic_DNA"/>
</dbReference>
<evidence type="ECO:0000256" key="2">
    <source>
        <dbReference type="RuleBase" id="RU361185"/>
    </source>
</evidence>
<evidence type="ECO:0000313" key="4">
    <source>
        <dbReference type="EMBL" id="VGO17687.1"/>
    </source>
</evidence>
<keyword evidence="2" id="KW-0326">Glycosidase</keyword>
<keyword evidence="5" id="KW-1185">Reference proteome</keyword>
<dbReference type="AlphaFoldDB" id="A0A6C2UDR7"/>
<evidence type="ECO:0000313" key="5">
    <source>
        <dbReference type="Proteomes" id="UP000366872"/>
    </source>
</evidence>